<evidence type="ECO:0000256" key="5">
    <source>
        <dbReference type="ARBA" id="ARBA00022691"/>
    </source>
</evidence>
<dbReference type="PANTHER" id="PTHR12303">
    <property type="entry name" value="CARNOSINE N-METHYLTRANSFERASE"/>
    <property type="match status" value="1"/>
</dbReference>
<dbReference type="InterPro" id="IPR012901">
    <property type="entry name" value="CARME"/>
</dbReference>
<keyword evidence="5" id="KW-0949">S-adenosyl-L-methionine</keyword>
<feature type="region of interest" description="Disordered" evidence="6">
    <location>
        <begin position="151"/>
        <end position="225"/>
    </location>
</feature>
<name>A0A7S0UUK8_9CHLO</name>
<evidence type="ECO:0000256" key="3">
    <source>
        <dbReference type="ARBA" id="ARBA00022603"/>
    </source>
</evidence>
<feature type="compositionally biased region" description="Polar residues" evidence="6">
    <location>
        <begin position="182"/>
        <end position="191"/>
    </location>
</feature>
<evidence type="ECO:0000256" key="6">
    <source>
        <dbReference type="SAM" id="MobiDB-lite"/>
    </source>
</evidence>
<dbReference type="EC" id="2.1.1.22" evidence="2"/>
<comment type="similarity">
    <text evidence="1">Belongs to the carnosine N-methyltransferase family.</text>
</comment>
<protein>
    <recommendedName>
        <fullName evidence="2">carnosine N-methyltransferase</fullName>
        <ecNumber evidence="2">2.1.1.22</ecNumber>
    </recommendedName>
</protein>
<evidence type="ECO:0000256" key="4">
    <source>
        <dbReference type="ARBA" id="ARBA00022679"/>
    </source>
</evidence>
<proteinExistence type="inferred from homology"/>
<evidence type="ECO:0000256" key="2">
    <source>
        <dbReference type="ARBA" id="ARBA00012003"/>
    </source>
</evidence>
<dbReference type="EMBL" id="HBFM01009406">
    <property type="protein sequence ID" value="CAD8769605.1"/>
    <property type="molecule type" value="Transcribed_RNA"/>
</dbReference>
<keyword evidence="3" id="KW-0489">Methyltransferase</keyword>
<accession>A0A7S0UUK8</accession>
<dbReference type="AlphaFoldDB" id="A0A7S0UUK8"/>
<dbReference type="SUPFAM" id="SSF53335">
    <property type="entry name" value="S-adenosyl-L-methionine-dependent methyltransferases"/>
    <property type="match status" value="1"/>
</dbReference>
<dbReference type="GO" id="GO:0030735">
    <property type="term" value="F:carnosine N-methyltransferase activity"/>
    <property type="evidence" value="ECO:0007669"/>
    <property type="project" value="UniProtKB-EC"/>
</dbReference>
<dbReference type="Gene3D" id="3.40.50.150">
    <property type="entry name" value="Vaccinia Virus protein VP39"/>
    <property type="match status" value="1"/>
</dbReference>
<organism evidence="7">
    <name type="scientific">Polytomella parva</name>
    <dbReference type="NCBI Taxonomy" id="51329"/>
    <lineage>
        <taxon>Eukaryota</taxon>
        <taxon>Viridiplantae</taxon>
        <taxon>Chlorophyta</taxon>
        <taxon>core chlorophytes</taxon>
        <taxon>Chlorophyceae</taxon>
        <taxon>CS clade</taxon>
        <taxon>Chlamydomonadales</taxon>
        <taxon>Chlamydomonadaceae</taxon>
        <taxon>Polytomella</taxon>
    </lineage>
</organism>
<feature type="compositionally biased region" description="Low complexity" evidence="6">
    <location>
        <begin position="192"/>
        <end position="206"/>
    </location>
</feature>
<dbReference type="GO" id="GO:0032259">
    <property type="term" value="P:methylation"/>
    <property type="evidence" value="ECO:0007669"/>
    <property type="project" value="UniProtKB-KW"/>
</dbReference>
<feature type="compositionally biased region" description="Polar residues" evidence="6">
    <location>
        <begin position="151"/>
        <end position="171"/>
    </location>
</feature>
<dbReference type="PANTHER" id="PTHR12303:SF6">
    <property type="entry name" value="CARNOSINE N-METHYLTRANSFERASE"/>
    <property type="match status" value="1"/>
</dbReference>
<evidence type="ECO:0000313" key="7">
    <source>
        <dbReference type="EMBL" id="CAD8769605.1"/>
    </source>
</evidence>
<gene>
    <name evidence="7" type="ORF">PPAR00522_LOCUS6003</name>
</gene>
<dbReference type="SMART" id="SM01296">
    <property type="entry name" value="N2227"/>
    <property type="match status" value="1"/>
</dbReference>
<feature type="compositionally biased region" description="Basic and acidic residues" evidence="6">
    <location>
        <begin position="172"/>
        <end position="181"/>
    </location>
</feature>
<dbReference type="InterPro" id="IPR029063">
    <property type="entry name" value="SAM-dependent_MTases_sf"/>
</dbReference>
<sequence>MSNFEDNDAAEERQALARIVQAYRQYSKSALQGIERWKYNYQQLGSTYKLLLPKYQRKCTLAELAVQKNQEFLNSIVEAYDDDDEYDESQGERGITQINDSIEVFPADNEKIRYVLKNFVRDWSVEGKAERDACYGPILAEIREIFSIPSPTLSTTSAKTTEPQVSNSSNPKTDEFFEKNSEAPSVNVNRDSSPCSETDSSSVAPFPLSPCPPPPPPPSLPPSLRGPGVYTRGRILVPGCGLARLCVELAAMNFQAQGNEFSYFMLLGSSFILNSMERRNQFHIYPWVLETCNHRSDADHLRSISLPDVLPSDLVPGPGYLSMCAGDFVEVYRAPDMQGQFDCVITCFFIDTAHNIIEYLEVIRGVLKPGGRWINFGPLLYHWADSHTYLPKMELSIELSLEDVKDAARKLGFRFLKESTHDAPYVANPKSMFKTVYQAEFWSAIRD</sequence>
<dbReference type="Pfam" id="PF07942">
    <property type="entry name" value="CARME"/>
    <property type="match status" value="2"/>
</dbReference>
<keyword evidence="4" id="KW-0808">Transferase</keyword>
<feature type="compositionally biased region" description="Pro residues" evidence="6">
    <location>
        <begin position="207"/>
        <end position="221"/>
    </location>
</feature>
<evidence type="ECO:0000256" key="1">
    <source>
        <dbReference type="ARBA" id="ARBA00010086"/>
    </source>
</evidence>
<reference evidence="7" key="1">
    <citation type="submission" date="2021-01" db="EMBL/GenBank/DDBJ databases">
        <authorList>
            <person name="Corre E."/>
            <person name="Pelletier E."/>
            <person name="Niang G."/>
            <person name="Scheremetjew M."/>
            <person name="Finn R."/>
            <person name="Kale V."/>
            <person name="Holt S."/>
            <person name="Cochrane G."/>
            <person name="Meng A."/>
            <person name="Brown T."/>
            <person name="Cohen L."/>
        </authorList>
    </citation>
    <scope>NUCLEOTIDE SEQUENCE</scope>
    <source>
        <strain evidence="7">SAG 63-3</strain>
    </source>
</reference>